<dbReference type="GO" id="GO:0050708">
    <property type="term" value="P:regulation of protein secretion"/>
    <property type="evidence" value="ECO:0007669"/>
    <property type="project" value="TreeGrafter"/>
</dbReference>
<feature type="transmembrane region" description="Helical" evidence="6">
    <location>
        <begin position="236"/>
        <end position="256"/>
    </location>
</feature>
<dbReference type="EMBL" id="LT554414">
    <property type="protein sequence ID" value="SAM04683.1"/>
    <property type="molecule type" value="Genomic_DNA"/>
</dbReference>
<evidence type="ECO:0000313" key="8">
    <source>
        <dbReference type="EMBL" id="SAM04683.1"/>
    </source>
</evidence>
<feature type="transmembrane region" description="Helical" evidence="6">
    <location>
        <begin position="315"/>
        <end position="336"/>
    </location>
</feature>
<proteinExistence type="predicted"/>
<evidence type="ECO:0000259" key="7">
    <source>
        <dbReference type="Pfam" id="PF01694"/>
    </source>
</evidence>
<evidence type="ECO:0000256" key="1">
    <source>
        <dbReference type="ARBA" id="ARBA00004477"/>
    </source>
</evidence>
<name>A0A163K6F0_ABSGL</name>
<keyword evidence="2 6" id="KW-0812">Transmembrane</keyword>
<organism evidence="8">
    <name type="scientific">Absidia glauca</name>
    <name type="common">Pin mould</name>
    <dbReference type="NCBI Taxonomy" id="4829"/>
    <lineage>
        <taxon>Eukaryota</taxon>
        <taxon>Fungi</taxon>
        <taxon>Fungi incertae sedis</taxon>
        <taxon>Mucoromycota</taxon>
        <taxon>Mucoromycotina</taxon>
        <taxon>Mucoromycetes</taxon>
        <taxon>Mucorales</taxon>
        <taxon>Cunninghamellaceae</taxon>
        <taxon>Absidia</taxon>
    </lineage>
</organism>
<reference evidence="8" key="1">
    <citation type="submission" date="2016-04" db="EMBL/GenBank/DDBJ databases">
        <authorList>
            <person name="Evans L.H."/>
            <person name="Alamgir A."/>
            <person name="Owens N."/>
            <person name="Weber N.D."/>
            <person name="Virtaneva K."/>
            <person name="Barbian K."/>
            <person name="Babar A."/>
            <person name="Rosenke K."/>
        </authorList>
    </citation>
    <scope>NUCLEOTIDE SEQUENCE [LARGE SCALE GENOMIC DNA]</scope>
    <source>
        <strain evidence="8">CBS 101.48</strain>
    </source>
</reference>
<sequence>MIPSKTLFDLPKKDNRHHWIPSIFNDDLTDKDEETGDAFYQTQSSWVMVFRSGMKPFGKKKWPVVTTYILLAVMFMILSGELLLSQQTSNEFLELDPFNVMLGPSIQILIQTGARFPPCMRPTEVMQPDARYVCLNTTLSTMNATWTTLRKTDNGKATVPGILDPISDPGLLQNSSCSLQDICGMSGFAYTLVPDQSFRFFTPLFVHAGVLHYLIDACLLWFVAKDLERIMNPIRFAAVYILSGLFGNAFGSIFAMPTNPFMGCHPSISGLFGCSLIDLFFMWPLVRQPFRHVIKIMIFIASSFLLGLLPGVDNFTLAGGLIGGLLIGVVSMPTVYNSKRYQIMIWCIRLISLSMYLLLTILLWRTFYQADDPGKSCTFCRYVSCLPIGGFCD</sequence>
<feature type="transmembrane region" description="Helical" evidence="6">
    <location>
        <begin position="204"/>
        <end position="224"/>
    </location>
</feature>
<keyword evidence="4 6" id="KW-1133">Transmembrane helix</keyword>
<evidence type="ECO:0000313" key="9">
    <source>
        <dbReference type="Proteomes" id="UP000078561"/>
    </source>
</evidence>
<keyword evidence="5 6" id="KW-0472">Membrane</keyword>
<dbReference type="InterPro" id="IPR022764">
    <property type="entry name" value="Peptidase_S54_rhomboid_dom"/>
</dbReference>
<dbReference type="AlphaFoldDB" id="A0A163K6F0"/>
<evidence type="ECO:0000256" key="2">
    <source>
        <dbReference type="ARBA" id="ARBA00022692"/>
    </source>
</evidence>
<dbReference type="SUPFAM" id="SSF144091">
    <property type="entry name" value="Rhomboid-like"/>
    <property type="match status" value="1"/>
</dbReference>
<accession>A0A163K6F0</accession>
<evidence type="ECO:0000256" key="6">
    <source>
        <dbReference type="SAM" id="Phobius"/>
    </source>
</evidence>
<feature type="transmembrane region" description="Helical" evidence="6">
    <location>
        <begin position="293"/>
        <end position="309"/>
    </location>
</feature>
<feature type="transmembrane region" description="Helical" evidence="6">
    <location>
        <begin position="343"/>
        <end position="364"/>
    </location>
</feature>
<keyword evidence="3" id="KW-0256">Endoplasmic reticulum</keyword>
<keyword evidence="9" id="KW-1185">Reference proteome</keyword>
<dbReference type="OMA" id="MPPDERY"/>
<evidence type="ECO:0000256" key="4">
    <source>
        <dbReference type="ARBA" id="ARBA00022989"/>
    </source>
</evidence>
<evidence type="ECO:0000256" key="5">
    <source>
        <dbReference type="ARBA" id="ARBA00023136"/>
    </source>
</evidence>
<dbReference type="GO" id="GO:0004252">
    <property type="term" value="F:serine-type endopeptidase activity"/>
    <property type="evidence" value="ECO:0007669"/>
    <property type="project" value="InterPro"/>
</dbReference>
<dbReference type="InParanoid" id="A0A163K6F0"/>
<dbReference type="STRING" id="4829.A0A163K6F0"/>
<dbReference type="GO" id="GO:0042058">
    <property type="term" value="P:regulation of epidermal growth factor receptor signaling pathway"/>
    <property type="evidence" value="ECO:0007669"/>
    <property type="project" value="TreeGrafter"/>
</dbReference>
<dbReference type="PANTHER" id="PTHR45965">
    <property type="entry name" value="INACTIVE RHOMBOID PROTEIN"/>
    <property type="match status" value="1"/>
</dbReference>
<evidence type="ECO:0000256" key="3">
    <source>
        <dbReference type="ARBA" id="ARBA00022824"/>
    </source>
</evidence>
<feature type="domain" description="Peptidase S54 rhomboid" evidence="7">
    <location>
        <begin position="195"/>
        <end position="331"/>
    </location>
</feature>
<dbReference type="Pfam" id="PF01694">
    <property type="entry name" value="Rhomboid"/>
    <property type="match status" value="1"/>
</dbReference>
<gene>
    <name evidence="8" type="primary">ABSGL_10549.1 scaffold 12026</name>
</gene>
<comment type="subcellular location">
    <subcellularLocation>
        <location evidence="1">Endoplasmic reticulum membrane</location>
        <topology evidence="1">Multi-pass membrane protein</topology>
    </subcellularLocation>
</comment>
<feature type="transmembrane region" description="Helical" evidence="6">
    <location>
        <begin position="62"/>
        <end position="84"/>
    </location>
</feature>
<feature type="transmembrane region" description="Helical" evidence="6">
    <location>
        <begin position="268"/>
        <end position="286"/>
    </location>
</feature>
<protein>
    <recommendedName>
        <fullName evidence="7">Peptidase S54 rhomboid domain-containing protein</fullName>
    </recommendedName>
</protein>
<dbReference type="GO" id="GO:0005789">
    <property type="term" value="C:endoplasmic reticulum membrane"/>
    <property type="evidence" value="ECO:0007669"/>
    <property type="project" value="UniProtKB-SubCell"/>
</dbReference>
<dbReference type="InterPro" id="IPR035952">
    <property type="entry name" value="Rhomboid-like_sf"/>
</dbReference>
<dbReference type="InterPro" id="IPR051512">
    <property type="entry name" value="Inactive_Rhomboid"/>
</dbReference>
<dbReference type="PANTHER" id="PTHR45965:SF3">
    <property type="entry name" value="INACTIVE RHOMBOID PROTEIN 1"/>
    <property type="match status" value="1"/>
</dbReference>
<dbReference type="Proteomes" id="UP000078561">
    <property type="component" value="Unassembled WGS sequence"/>
</dbReference>
<dbReference type="Gene3D" id="1.20.1540.10">
    <property type="entry name" value="Rhomboid-like"/>
    <property type="match status" value="1"/>
</dbReference>
<dbReference type="OrthoDB" id="2146116at2759"/>